<dbReference type="AlphaFoldDB" id="A0A4Z1T499"/>
<evidence type="ECO:0000313" key="2">
    <source>
        <dbReference type="EMBL" id="TNJ28813.1"/>
    </source>
</evidence>
<keyword evidence="3" id="KW-1185">Reference proteome</keyword>
<name>A0A4Z1T499_GIAMU</name>
<organism evidence="2 3">
    <name type="scientific">Giardia muris</name>
    <dbReference type="NCBI Taxonomy" id="5742"/>
    <lineage>
        <taxon>Eukaryota</taxon>
        <taxon>Metamonada</taxon>
        <taxon>Diplomonadida</taxon>
        <taxon>Hexamitidae</taxon>
        <taxon>Giardiinae</taxon>
        <taxon>Giardia</taxon>
    </lineage>
</organism>
<gene>
    <name evidence="2" type="ORF">GMRT_15596</name>
</gene>
<feature type="region of interest" description="Disordered" evidence="1">
    <location>
        <begin position="52"/>
        <end position="80"/>
    </location>
</feature>
<dbReference type="VEuPathDB" id="GiardiaDB:GMRT_15596"/>
<accession>A0A4Z1T499</accession>
<evidence type="ECO:0000313" key="3">
    <source>
        <dbReference type="Proteomes" id="UP000315496"/>
    </source>
</evidence>
<dbReference type="Proteomes" id="UP000315496">
    <property type="component" value="Chromosome 2"/>
</dbReference>
<evidence type="ECO:0000256" key="1">
    <source>
        <dbReference type="SAM" id="MobiDB-lite"/>
    </source>
</evidence>
<feature type="compositionally biased region" description="Basic residues" evidence="1">
    <location>
        <begin position="59"/>
        <end position="80"/>
    </location>
</feature>
<reference evidence="2 3" key="1">
    <citation type="submission" date="2019-05" db="EMBL/GenBank/DDBJ databases">
        <title>The compact genome of Giardia muris reveals important steps in the evolution of intestinal protozoan parasites.</title>
        <authorList>
            <person name="Xu F."/>
            <person name="Jimenez-Gonzalez A."/>
            <person name="Einarsson E."/>
            <person name="Astvaldsson A."/>
            <person name="Peirasmaki D."/>
            <person name="Eckmann L."/>
            <person name="Andersson J.O."/>
            <person name="Svard S.G."/>
            <person name="Jerlstrom-Hultqvist J."/>
        </authorList>
    </citation>
    <scope>NUCLEOTIDE SEQUENCE [LARGE SCALE GENOMIC DNA]</scope>
    <source>
        <strain evidence="2 3">Roberts-Thomson</strain>
    </source>
</reference>
<dbReference type="OrthoDB" id="10489570at2759"/>
<comment type="caution">
    <text evidence="2">The sequence shown here is derived from an EMBL/GenBank/DDBJ whole genome shotgun (WGS) entry which is preliminary data.</text>
</comment>
<dbReference type="EMBL" id="VDLU01000002">
    <property type="protein sequence ID" value="TNJ28813.1"/>
    <property type="molecule type" value="Genomic_DNA"/>
</dbReference>
<proteinExistence type="predicted"/>
<sequence length="80" mass="9071">MAEVRPKEKARYKAPVFAVFPFNPPTTFSYPVPNIETAEPSIQRVVHYMEEAAKEPLSKQRKTKRKAKSGASVRKKPAVK</sequence>
<protein>
    <submittedName>
        <fullName evidence="2">Uncharacterized protein</fullName>
    </submittedName>
</protein>